<feature type="domain" description="GFO/IDH/MocA-like oxidoreductase" evidence="2">
    <location>
        <begin position="137"/>
        <end position="262"/>
    </location>
</feature>
<gene>
    <name evidence="3" type="ORF">TH63_04655</name>
</gene>
<evidence type="ECO:0000313" key="3">
    <source>
        <dbReference type="EMBL" id="AKQ45085.1"/>
    </source>
</evidence>
<keyword evidence="4" id="KW-1185">Reference proteome</keyword>
<dbReference type="Pfam" id="PF22725">
    <property type="entry name" value="GFO_IDH_MocA_C3"/>
    <property type="match status" value="1"/>
</dbReference>
<dbReference type="GO" id="GO:0000166">
    <property type="term" value="F:nucleotide binding"/>
    <property type="evidence" value="ECO:0007669"/>
    <property type="project" value="InterPro"/>
</dbReference>
<dbReference type="OrthoDB" id="9795543at2"/>
<organism evidence="3 4">
    <name type="scientific">Rufibacter radiotolerans</name>
    <dbReference type="NCBI Taxonomy" id="1379910"/>
    <lineage>
        <taxon>Bacteria</taxon>
        <taxon>Pseudomonadati</taxon>
        <taxon>Bacteroidota</taxon>
        <taxon>Cytophagia</taxon>
        <taxon>Cytophagales</taxon>
        <taxon>Hymenobacteraceae</taxon>
        <taxon>Rufibacter</taxon>
    </lineage>
</organism>
<dbReference type="InterPro" id="IPR052515">
    <property type="entry name" value="Gfo/Idh/MocA_Oxidoreductase"/>
</dbReference>
<dbReference type="Proteomes" id="UP000036458">
    <property type="component" value="Chromosome"/>
</dbReference>
<name>A0A0H4VHD5_9BACT</name>
<accession>A0A0H4VHD5</accession>
<evidence type="ECO:0000259" key="2">
    <source>
        <dbReference type="Pfam" id="PF22725"/>
    </source>
</evidence>
<proteinExistence type="predicted"/>
<dbReference type="InterPro" id="IPR000683">
    <property type="entry name" value="Gfo/Idh/MocA-like_OxRdtase_N"/>
</dbReference>
<dbReference type="STRING" id="1379910.TH63_04655"/>
<sequence>MTNTAHTTLNWGIIGCGDVTEVKSGPAFQKVPHSRLVAVMRRDGAKAQDYARRHGVPNWYDQAQDLINDPEVDAVYIATPPGSHLEYTLQVAAAGKPVYVEKPMALNHTQCQEMVTACAEAGVPLFVAYYRRCLPSFLKVKELVDSGAIGDIRCVNIKLFHPAQKDLTPDNLPWRVQPEIAGGGLFFDLASHQLDYLDFLLGPIASASGQTANQAGLYPAEDLVTAQFTFKSGALGTGVWCFTVDPAQFKDKMEIIGSKGRITFPAFAPEPVKLETSQGVEEFWLPPPAHVQQPFIQTIVEELTGTGTCPSTGVSAARTAWVMDQIVGW</sequence>
<reference evidence="3 4" key="1">
    <citation type="submission" date="2015-01" db="EMBL/GenBank/DDBJ databases">
        <title>Rufibacter sp./DG31D/ whole genome sequencing.</title>
        <authorList>
            <person name="Kim M.K."/>
            <person name="Srinivasan S."/>
            <person name="Lee J.-J."/>
        </authorList>
    </citation>
    <scope>NUCLEOTIDE SEQUENCE [LARGE SCALE GENOMIC DNA]</scope>
    <source>
        <strain evidence="3 4">DG31D</strain>
    </source>
</reference>
<dbReference type="AlphaFoldDB" id="A0A0H4VHD5"/>
<feature type="domain" description="Gfo/Idh/MocA-like oxidoreductase N-terminal" evidence="1">
    <location>
        <begin position="9"/>
        <end position="129"/>
    </location>
</feature>
<evidence type="ECO:0000313" key="4">
    <source>
        <dbReference type="Proteomes" id="UP000036458"/>
    </source>
</evidence>
<protein>
    <submittedName>
        <fullName evidence="3">Oxidoreductase</fullName>
    </submittedName>
</protein>
<dbReference type="PATRIC" id="fig|1379910.4.peg.1010"/>
<dbReference type="SUPFAM" id="SSF51735">
    <property type="entry name" value="NAD(P)-binding Rossmann-fold domains"/>
    <property type="match status" value="1"/>
</dbReference>
<evidence type="ECO:0000259" key="1">
    <source>
        <dbReference type="Pfam" id="PF01408"/>
    </source>
</evidence>
<dbReference type="Pfam" id="PF01408">
    <property type="entry name" value="GFO_IDH_MocA"/>
    <property type="match status" value="1"/>
</dbReference>
<dbReference type="EMBL" id="CP010777">
    <property type="protein sequence ID" value="AKQ45085.1"/>
    <property type="molecule type" value="Genomic_DNA"/>
</dbReference>
<dbReference type="Gene3D" id="3.30.360.10">
    <property type="entry name" value="Dihydrodipicolinate Reductase, domain 2"/>
    <property type="match status" value="1"/>
</dbReference>
<dbReference type="SUPFAM" id="SSF55347">
    <property type="entry name" value="Glyceraldehyde-3-phosphate dehydrogenase-like, C-terminal domain"/>
    <property type="match status" value="1"/>
</dbReference>
<dbReference type="InterPro" id="IPR036291">
    <property type="entry name" value="NAD(P)-bd_dom_sf"/>
</dbReference>
<dbReference type="InterPro" id="IPR055170">
    <property type="entry name" value="GFO_IDH_MocA-like_dom"/>
</dbReference>
<dbReference type="Gene3D" id="3.40.50.720">
    <property type="entry name" value="NAD(P)-binding Rossmann-like Domain"/>
    <property type="match status" value="1"/>
</dbReference>
<dbReference type="PANTHER" id="PTHR43249">
    <property type="entry name" value="UDP-N-ACETYL-2-AMINO-2-DEOXY-D-GLUCURONATE OXIDASE"/>
    <property type="match status" value="1"/>
</dbReference>
<dbReference type="KEGG" id="ruf:TH63_04655"/>
<dbReference type="PANTHER" id="PTHR43249:SF1">
    <property type="entry name" value="D-GLUCOSIDE 3-DEHYDROGENASE"/>
    <property type="match status" value="1"/>
</dbReference>
<dbReference type="RefSeq" id="WP_048919919.1">
    <property type="nucleotide sequence ID" value="NZ_CP010777.1"/>
</dbReference>